<dbReference type="EMBL" id="UINC01044280">
    <property type="protein sequence ID" value="SVB49520.1"/>
    <property type="molecule type" value="Genomic_DNA"/>
</dbReference>
<organism evidence="1">
    <name type="scientific">marine metagenome</name>
    <dbReference type="NCBI Taxonomy" id="408172"/>
    <lineage>
        <taxon>unclassified sequences</taxon>
        <taxon>metagenomes</taxon>
        <taxon>ecological metagenomes</taxon>
    </lineage>
</organism>
<evidence type="ECO:0000313" key="1">
    <source>
        <dbReference type="EMBL" id="SVB49520.1"/>
    </source>
</evidence>
<name>A0A382EFR9_9ZZZZ</name>
<feature type="non-terminal residue" evidence="1">
    <location>
        <position position="142"/>
    </location>
</feature>
<sequence>MPITWELRDEDRELFANELDDFVPDRVYDAHAHLYRELSWLGEAPAHVSAGPSDVSLETYREQMDWIVPGREVHGLHFPFPPGDGNMDNDAANEWVSEQVRKDPLARGQFLVRPTDDPEWVRDEVRRLGLRGRSGGGAAQPE</sequence>
<dbReference type="SUPFAM" id="SSF51556">
    <property type="entry name" value="Metallo-dependent hydrolases"/>
    <property type="match status" value="1"/>
</dbReference>
<proteinExistence type="predicted"/>
<dbReference type="InterPro" id="IPR032466">
    <property type="entry name" value="Metal_Hydrolase"/>
</dbReference>
<dbReference type="AlphaFoldDB" id="A0A382EFR9"/>
<protein>
    <recommendedName>
        <fullName evidence="2">Amidohydrolase-related domain-containing protein</fullName>
    </recommendedName>
</protein>
<gene>
    <name evidence="1" type="ORF">METZ01_LOCUS202374</name>
</gene>
<accession>A0A382EFR9</accession>
<dbReference type="Gene3D" id="3.20.20.140">
    <property type="entry name" value="Metal-dependent hydrolases"/>
    <property type="match status" value="1"/>
</dbReference>
<evidence type="ECO:0008006" key="2">
    <source>
        <dbReference type="Google" id="ProtNLM"/>
    </source>
</evidence>
<reference evidence="1" key="1">
    <citation type="submission" date="2018-05" db="EMBL/GenBank/DDBJ databases">
        <authorList>
            <person name="Lanie J.A."/>
            <person name="Ng W.-L."/>
            <person name="Kazmierczak K.M."/>
            <person name="Andrzejewski T.M."/>
            <person name="Davidsen T.M."/>
            <person name="Wayne K.J."/>
            <person name="Tettelin H."/>
            <person name="Glass J.I."/>
            <person name="Rusch D."/>
            <person name="Podicherti R."/>
            <person name="Tsui H.-C.T."/>
            <person name="Winkler M.E."/>
        </authorList>
    </citation>
    <scope>NUCLEOTIDE SEQUENCE</scope>
</reference>